<dbReference type="WBParaSite" id="Minc3s03332g33544">
    <property type="protein sequence ID" value="Minc3s03332g33544"/>
    <property type="gene ID" value="Minc3s03332g33544"/>
</dbReference>
<dbReference type="Proteomes" id="UP000887563">
    <property type="component" value="Unplaced"/>
</dbReference>
<dbReference type="AlphaFoldDB" id="A0A914N2S9"/>
<evidence type="ECO:0000313" key="1">
    <source>
        <dbReference type="Proteomes" id="UP000887563"/>
    </source>
</evidence>
<organism evidence="1 2">
    <name type="scientific">Meloidogyne incognita</name>
    <name type="common">Southern root-knot nematode worm</name>
    <name type="synonym">Oxyuris incognita</name>
    <dbReference type="NCBI Taxonomy" id="6306"/>
    <lineage>
        <taxon>Eukaryota</taxon>
        <taxon>Metazoa</taxon>
        <taxon>Ecdysozoa</taxon>
        <taxon>Nematoda</taxon>
        <taxon>Chromadorea</taxon>
        <taxon>Rhabditida</taxon>
        <taxon>Tylenchina</taxon>
        <taxon>Tylenchomorpha</taxon>
        <taxon>Tylenchoidea</taxon>
        <taxon>Meloidogynidae</taxon>
        <taxon>Meloidogyninae</taxon>
        <taxon>Meloidogyne</taxon>
        <taxon>Meloidogyne incognita group</taxon>
    </lineage>
</organism>
<accession>A0A914N2S9</accession>
<protein>
    <submittedName>
        <fullName evidence="2">Uncharacterized protein</fullName>
    </submittedName>
</protein>
<keyword evidence="1" id="KW-1185">Reference proteome</keyword>
<evidence type="ECO:0000313" key="2">
    <source>
        <dbReference type="WBParaSite" id="Minc3s03332g33544"/>
    </source>
</evidence>
<sequence length="81" mass="9589">MKEQNNLKNLDQNKNQLLEVELLKVAILLKSDENCDRTTKKYKNKNKKNLVLDGYHNKFVENSFSLIREGKKYQQKIPLPI</sequence>
<name>A0A914N2S9_MELIC</name>
<reference evidence="2" key="1">
    <citation type="submission" date="2022-11" db="UniProtKB">
        <authorList>
            <consortium name="WormBaseParasite"/>
        </authorList>
    </citation>
    <scope>IDENTIFICATION</scope>
</reference>
<proteinExistence type="predicted"/>